<keyword evidence="4" id="KW-1185">Reference proteome</keyword>
<protein>
    <submittedName>
        <fullName evidence="2">Uncharacterized protein</fullName>
    </submittedName>
</protein>
<feature type="compositionally biased region" description="Polar residues" evidence="1">
    <location>
        <begin position="221"/>
        <end position="231"/>
    </location>
</feature>
<dbReference type="AlphaFoldDB" id="A0A0C2MUQ0"/>
<feature type="compositionally biased region" description="Basic residues" evidence="1">
    <location>
        <begin position="206"/>
        <end position="220"/>
    </location>
</feature>
<accession>A0A0C2MUQ0</accession>
<comment type="caution">
    <text evidence="2">The sequence shown here is derived from an EMBL/GenBank/DDBJ whole genome shotgun (WGS) entry which is preliminary data.</text>
</comment>
<feature type="compositionally biased region" description="Polar residues" evidence="1">
    <location>
        <begin position="241"/>
        <end position="269"/>
    </location>
</feature>
<feature type="compositionally biased region" description="Basic and acidic residues" evidence="1">
    <location>
        <begin position="276"/>
        <end position="288"/>
    </location>
</feature>
<name>A0A0C2MUQ0_THEKT</name>
<sequence length="419" mass="47687">MDENLGSREEACKVLFGIRVQASCLAHERDHGDGSRFLDDSDSIYTPKVLRRNASRKYTRYIVEKSEILQKHDICQSACKKILGYSKNINYWRKKFDNDKTNCPIRPMQLYSRKDDNYYSTAYFFDMYCCEFQCAKKVNAKNGFFWNLRDEARSSRKSLIKAVKKLSIPKEDEPPNCNNFLTHLFGISDEELELIKTGKFKKIKRCNHSKQKDVRKRNRTRSPPLQLSANPSESDSSDSSLTTHDAYNNREVNPNPQIVNDQSENNPNLVNPEGLEQLKSDTSNDHMTTDATLEGDVDTTMLESTDQMSHNGPVQEYNLFIPVEVDRSENPDFLPASLTQRYVRNNLPMLPSENSTLNRLQYTSMDNLNHGMANGGSSGYGSIESLSTDITLQSILTAWINNGSASTTLENDENSTSTE</sequence>
<gene>
    <name evidence="2" type="ORF">RF11_05235</name>
    <name evidence="3" type="ORF">RF11_06616</name>
</gene>
<dbReference type="EMBL" id="JWZT01003336">
    <property type="protein sequence ID" value="KII67040.1"/>
    <property type="molecule type" value="Genomic_DNA"/>
</dbReference>
<evidence type="ECO:0000256" key="1">
    <source>
        <dbReference type="SAM" id="MobiDB-lite"/>
    </source>
</evidence>
<evidence type="ECO:0000313" key="2">
    <source>
        <dbReference type="EMBL" id="KII65407.1"/>
    </source>
</evidence>
<dbReference type="EMBL" id="JWZT01003856">
    <property type="protein sequence ID" value="KII65407.1"/>
    <property type="molecule type" value="Genomic_DNA"/>
</dbReference>
<feature type="region of interest" description="Disordered" evidence="1">
    <location>
        <begin position="206"/>
        <end position="290"/>
    </location>
</feature>
<organism evidence="2 4">
    <name type="scientific">Thelohanellus kitauei</name>
    <name type="common">Myxosporean</name>
    <dbReference type="NCBI Taxonomy" id="669202"/>
    <lineage>
        <taxon>Eukaryota</taxon>
        <taxon>Metazoa</taxon>
        <taxon>Cnidaria</taxon>
        <taxon>Myxozoa</taxon>
        <taxon>Myxosporea</taxon>
        <taxon>Bivalvulida</taxon>
        <taxon>Platysporina</taxon>
        <taxon>Myxobolidae</taxon>
        <taxon>Thelohanellus</taxon>
    </lineage>
</organism>
<proteinExistence type="predicted"/>
<reference evidence="2 4" key="1">
    <citation type="journal article" date="2014" name="Genome Biol. Evol.">
        <title>The genome of the myxosporean Thelohanellus kitauei shows adaptations to nutrient acquisition within its fish host.</title>
        <authorList>
            <person name="Yang Y."/>
            <person name="Xiong J."/>
            <person name="Zhou Z."/>
            <person name="Huo F."/>
            <person name="Miao W."/>
            <person name="Ran C."/>
            <person name="Liu Y."/>
            <person name="Zhang J."/>
            <person name="Feng J."/>
            <person name="Wang M."/>
            <person name="Wang M."/>
            <person name="Wang L."/>
            <person name="Yao B."/>
        </authorList>
    </citation>
    <scope>NUCLEOTIDE SEQUENCE [LARGE SCALE GENOMIC DNA]</scope>
    <source>
        <strain evidence="2">Wuqing</strain>
    </source>
</reference>
<evidence type="ECO:0000313" key="3">
    <source>
        <dbReference type="EMBL" id="KII67040.1"/>
    </source>
</evidence>
<evidence type="ECO:0000313" key="4">
    <source>
        <dbReference type="Proteomes" id="UP000031668"/>
    </source>
</evidence>
<dbReference type="Proteomes" id="UP000031668">
    <property type="component" value="Unassembled WGS sequence"/>
</dbReference>